<feature type="domain" description="Protein kinase" evidence="7">
    <location>
        <begin position="9"/>
        <end position="284"/>
    </location>
</feature>
<dbReference type="EMBL" id="JAZGQK010000001">
    <property type="protein sequence ID" value="MEE6257293.1"/>
    <property type="molecule type" value="Genomic_DNA"/>
</dbReference>
<evidence type="ECO:0000256" key="4">
    <source>
        <dbReference type="ARBA" id="ARBA00022741"/>
    </source>
</evidence>
<evidence type="ECO:0000256" key="2">
    <source>
        <dbReference type="ARBA" id="ARBA00022527"/>
    </source>
</evidence>
<evidence type="ECO:0000256" key="5">
    <source>
        <dbReference type="ARBA" id="ARBA00022777"/>
    </source>
</evidence>
<proteinExistence type="predicted"/>
<evidence type="ECO:0000313" key="8">
    <source>
        <dbReference type="EMBL" id="MEE6257293.1"/>
    </source>
</evidence>
<sequence>MDRVLDGRYELQRKIGHGINGVVWRAVDLTDRTTVAVTVLRAVDRPDELPGRVAAFTAETDLVASLDHPCLVRVLDVRGEGAHRALVTELVEGTDLGRRSAGAGPLPPAGAAGLVARLAEVLTYLHRRGVVHGDVRPANLLLPADGGPVRLVGFGAARRIGTGVDLPAVGPTRGYAAAARFPAVGPTPEYAAPEYAAPDVGPTPAGDVYALGIVLYELVCGRSPYRGGSPEQVRERHRTCRPVPPPGLPAVVWRFLEDCLAADPADRPDAARAAARLRGLEPALDGVSALPPPAADQVGWWPRRVGAVPANGYISDETLLTSPIGTGRVEALEPPGRRAVPPSGGPVGPSSPVDQFGRAAACPSIDRPHPTVVHRQCTMETLTSG</sequence>
<dbReference type="EC" id="2.7.11.1" evidence="1"/>
<keyword evidence="9" id="KW-1185">Reference proteome</keyword>
<dbReference type="CDD" id="cd14014">
    <property type="entry name" value="STKc_PknB_like"/>
    <property type="match status" value="1"/>
</dbReference>
<name>A0ABU7RLE2_9ACTN</name>
<reference evidence="8 9" key="1">
    <citation type="submission" date="2024-01" db="EMBL/GenBank/DDBJ databases">
        <title>Genome insights into Plantactinospora sonchi sp. nov.</title>
        <authorList>
            <person name="Wang L."/>
        </authorList>
    </citation>
    <scope>NUCLEOTIDE SEQUENCE [LARGE SCALE GENOMIC DNA]</scope>
    <source>
        <strain evidence="8 9">NEAU-QY2</strain>
    </source>
</reference>
<keyword evidence="5 8" id="KW-0418">Kinase</keyword>
<keyword evidence="4" id="KW-0547">Nucleotide-binding</keyword>
<evidence type="ECO:0000313" key="9">
    <source>
        <dbReference type="Proteomes" id="UP001332243"/>
    </source>
</evidence>
<dbReference type="Pfam" id="PF00069">
    <property type="entry name" value="Pkinase"/>
    <property type="match status" value="1"/>
</dbReference>
<dbReference type="GO" id="GO:0004674">
    <property type="term" value="F:protein serine/threonine kinase activity"/>
    <property type="evidence" value="ECO:0007669"/>
    <property type="project" value="UniProtKB-EC"/>
</dbReference>
<organism evidence="8 9">
    <name type="scientific">Plantactinospora sonchi</name>
    <dbReference type="NCBI Taxonomy" id="1544735"/>
    <lineage>
        <taxon>Bacteria</taxon>
        <taxon>Bacillati</taxon>
        <taxon>Actinomycetota</taxon>
        <taxon>Actinomycetes</taxon>
        <taxon>Micromonosporales</taxon>
        <taxon>Micromonosporaceae</taxon>
        <taxon>Plantactinospora</taxon>
    </lineage>
</organism>
<dbReference type="SUPFAM" id="SSF56112">
    <property type="entry name" value="Protein kinase-like (PK-like)"/>
    <property type="match status" value="1"/>
</dbReference>
<dbReference type="InterPro" id="IPR011009">
    <property type="entry name" value="Kinase-like_dom_sf"/>
</dbReference>
<dbReference type="Proteomes" id="UP001332243">
    <property type="component" value="Unassembled WGS sequence"/>
</dbReference>
<protein>
    <recommendedName>
        <fullName evidence="1">non-specific serine/threonine protein kinase</fullName>
        <ecNumber evidence="1">2.7.11.1</ecNumber>
    </recommendedName>
</protein>
<keyword evidence="3 8" id="KW-0808">Transferase</keyword>
<dbReference type="PROSITE" id="PS50011">
    <property type="entry name" value="PROTEIN_KINASE_DOM"/>
    <property type="match status" value="1"/>
</dbReference>
<accession>A0ABU7RLE2</accession>
<dbReference type="PROSITE" id="PS00109">
    <property type="entry name" value="PROTEIN_KINASE_TYR"/>
    <property type="match status" value="1"/>
</dbReference>
<dbReference type="InterPro" id="IPR000719">
    <property type="entry name" value="Prot_kinase_dom"/>
</dbReference>
<evidence type="ECO:0000259" key="7">
    <source>
        <dbReference type="PROSITE" id="PS50011"/>
    </source>
</evidence>
<keyword evidence="2" id="KW-0723">Serine/threonine-protein kinase</keyword>
<evidence type="ECO:0000256" key="6">
    <source>
        <dbReference type="ARBA" id="ARBA00022840"/>
    </source>
</evidence>
<comment type="caution">
    <text evidence="8">The sequence shown here is derived from an EMBL/GenBank/DDBJ whole genome shotgun (WGS) entry which is preliminary data.</text>
</comment>
<gene>
    <name evidence="8" type="ORF">V1633_02160</name>
</gene>
<keyword evidence="6" id="KW-0067">ATP-binding</keyword>
<dbReference type="InterPro" id="IPR008266">
    <property type="entry name" value="Tyr_kinase_AS"/>
</dbReference>
<dbReference type="Gene3D" id="3.30.200.20">
    <property type="entry name" value="Phosphorylase Kinase, domain 1"/>
    <property type="match status" value="1"/>
</dbReference>
<dbReference type="RefSeq" id="WP_331212368.1">
    <property type="nucleotide sequence ID" value="NZ_JAZGQK010000001.1"/>
</dbReference>
<evidence type="ECO:0000256" key="3">
    <source>
        <dbReference type="ARBA" id="ARBA00022679"/>
    </source>
</evidence>
<dbReference type="PANTHER" id="PTHR43289:SF6">
    <property type="entry name" value="SERINE_THREONINE-PROTEIN KINASE NEKL-3"/>
    <property type="match status" value="1"/>
</dbReference>
<dbReference type="PANTHER" id="PTHR43289">
    <property type="entry name" value="MITOGEN-ACTIVATED PROTEIN KINASE KINASE KINASE 20-RELATED"/>
    <property type="match status" value="1"/>
</dbReference>
<evidence type="ECO:0000256" key="1">
    <source>
        <dbReference type="ARBA" id="ARBA00012513"/>
    </source>
</evidence>
<dbReference type="Gene3D" id="1.10.510.10">
    <property type="entry name" value="Transferase(Phosphotransferase) domain 1"/>
    <property type="match status" value="1"/>
</dbReference>